<protein>
    <submittedName>
        <fullName evidence="2">Uncharacterized protein</fullName>
    </submittedName>
</protein>
<keyword evidence="3" id="KW-1185">Reference proteome</keyword>
<keyword evidence="1" id="KW-1133">Transmembrane helix</keyword>
<evidence type="ECO:0000313" key="2">
    <source>
        <dbReference type="EMBL" id="MCG5074087.1"/>
    </source>
</evidence>
<keyword evidence="1" id="KW-0812">Transmembrane</keyword>
<dbReference type="EMBL" id="JAKLJA010000007">
    <property type="protein sequence ID" value="MCG5074087.1"/>
    <property type="molecule type" value="Genomic_DNA"/>
</dbReference>
<proteinExistence type="predicted"/>
<comment type="caution">
    <text evidence="2">The sequence shown here is derived from an EMBL/GenBank/DDBJ whole genome shotgun (WGS) entry which is preliminary data.</text>
</comment>
<organism evidence="2 3">
    <name type="scientific">Paraburkholderia tagetis</name>
    <dbReference type="NCBI Taxonomy" id="2913261"/>
    <lineage>
        <taxon>Bacteria</taxon>
        <taxon>Pseudomonadati</taxon>
        <taxon>Pseudomonadota</taxon>
        <taxon>Betaproteobacteria</taxon>
        <taxon>Burkholderiales</taxon>
        <taxon>Burkholderiaceae</taxon>
        <taxon>Paraburkholderia</taxon>
    </lineage>
</organism>
<evidence type="ECO:0000313" key="3">
    <source>
        <dbReference type="Proteomes" id="UP001139308"/>
    </source>
</evidence>
<evidence type="ECO:0000256" key="1">
    <source>
        <dbReference type="SAM" id="Phobius"/>
    </source>
</evidence>
<keyword evidence="1" id="KW-0472">Membrane</keyword>
<dbReference type="AlphaFoldDB" id="A0A9X1RQT7"/>
<reference evidence="2" key="1">
    <citation type="submission" date="2022-01" db="EMBL/GenBank/DDBJ databases">
        <title>Genome sequence and assembly of Parabukholderia sp. RG36.</title>
        <authorList>
            <person name="Chhetri G."/>
        </authorList>
    </citation>
    <scope>NUCLEOTIDE SEQUENCE</scope>
    <source>
        <strain evidence="2">RG36</strain>
    </source>
</reference>
<feature type="transmembrane region" description="Helical" evidence="1">
    <location>
        <begin position="25"/>
        <end position="42"/>
    </location>
</feature>
<name>A0A9X1RQT7_9BURK</name>
<dbReference type="RefSeq" id="WP_238463849.1">
    <property type="nucleotide sequence ID" value="NZ_JAKLJA010000007.1"/>
</dbReference>
<gene>
    <name evidence="2" type="ORF">L5014_12055</name>
</gene>
<dbReference type="Proteomes" id="UP001139308">
    <property type="component" value="Unassembled WGS sequence"/>
</dbReference>
<accession>A0A9X1RQT7</accession>
<feature type="transmembrane region" description="Helical" evidence="1">
    <location>
        <begin position="54"/>
        <end position="72"/>
    </location>
</feature>
<sequence>MIASSAFLGAASALADGDAAYLLWIIGFFSIVVFLVTLRTGASIPRWLRVLQSVALLALPALLLLGMVVSMFPPA</sequence>